<evidence type="ECO:0000256" key="1">
    <source>
        <dbReference type="ARBA" id="ARBA00001971"/>
    </source>
</evidence>
<evidence type="ECO:0000256" key="5">
    <source>
        <dbReference type="ARBA" id="ARBA00023002"/>
    </source>
</evidence>
<name>A0A8S3Y7W8_PARAO</name>
<protein>
    <submittedName>
        <fullName evidence="9">(apollo) hypothetical protein</fullName>
    </submittedName>
</protein>
<accession>A0A8S3Y7W8</accession>
<evidence type="ECO:0000256" key="2">
    <source>
        <dbReference type="ARBA" id="ARBA00010617"/>
    </source>
</evidence>
<evidence type="ECO:0000256" key="6">
    <source>
        <dbReference type="ARBA" id="ARBA00023004"/>
    </source>
</evidence>
<dbReference type="GO" id="GO:0004497">
    <property type="term" value="F:monooxygenase activity"/>
    <property type="evidence" value="ECO:0007669"/>
    <property type="project" value="UniProtKB-KW"/>
</dbReference>
<reference evidence="9" key="1">
    <citation type="submission" date="2021-04" db="EMBL/GenBank/DDBJ databases">
        <authorList>
            <person name="Tunstrom K."/>
        </authorList>
    </citation>
    <scope>NUCLEOTIDE SEQUENCE</scope>
</reference>
<comment type="caution">
    <text evidence="9">The sequence shown here is derived from an EMBL/GenBank/DDBJ whole genome shotgun (WGS) entry which is preliminary data.</text>
</comment>
<dbReference type="GO" id="GO:0020037">
    <property type="term" value="F:heme binding"/>
    <property type="evidence" value="ECO:0007669"/>
    <property type="project" value="InterPro"/>
</dbReference>
<dbReference type="Pfam" id="PF00067">
    <property type="entry name" value="p450"/>
    <property type="match status" value="1"/>
</dbReference>
<dbReference type="PROSITE" id="PS00086">
    <property type="entry name" value="CYTOCHROME_P450"/>
    <property type="match status" value="1"/>
</dbReference>
<dbReference type="CDD" id="cd11054">
    <property type="entry name" value="CYP24A1-like"/>
    <property type="match status" value="1"/>
</dbReference>
<keyword evidence="5 8" id="KW-0560">Oxidoreductase</keyword>
<dbReference type="EMBL" id="CAJQZP010001558">
    <property type="protein sequence ID" value="CAG5053931.1"/>
    <property type="molecule type" value="Genomic_DNA"/>
</dbReference>
<sequence length="560" mass="63044">MNPCFVHILRNKSTTMRYRLGVVKWRIRSLSERKLTTSARCLQAIDSGSEIGNNFPAHASQCPIKVQRARSTHAAVGTVLDTVSPAVKSWDEVPGPKPLPLLGNTWRFVPYIGGYSVEHVDKVCMSLRQKYGKCVKMAGLIGRPDMLFVFDAGEVERVFRGEDAAPHRPSMPSLNYYKHTLRKDFFGAEQDCAGVIAVHGDSWAAFRTKVSKVALSTSSAAQYTVPVAEVADAFVNRIRQIRDENSETPDDFLNEVHKWSLESLGLIALDTRLGCFESVEGSESQRLIDAVHTFFLSVGELELRAPWWRIYPTAMFKRYVAALDTILSVTLRHVERALKECEANGSSKSLLQDLVSAAGSRVAAVAALDLFLVGIDTTSNAVASTLYQLALRPEVQERLHDEITKVLQGRPLTPGDINQMPYLKACVKEVLRMFPVVIGNGRQLTKDTVICGYNIPKGTQVIFQHYVMGNSEEYFSNASEFRPERWIQRSTYKHHPFASLPFGFGKRMCLGRRFAELEMHIVLCKIVQAFKMEYHHQPLDYHIHPMYTPNGPLRLKLIDR</sequence>
<evidence type="ECO:0000313" key="10">
    <source>
        <dbReference type="Proteomes" id="UP000691718"/>
    </source>
</evidence>
<dbReference type="Proteomes" id="UP000691718">
    <property type="component" value="Unassembled WGS sequence"/>
</dbReference>
<keyword evidence="4 8" id="KW-0479">Metal-binding</keyword>
<dbReference type="PANTHER" id="PTHR24279">
    <property type="entry name" value="CYTOCHROME P450"/>
    <property type="match status" value="1"/>
</dbReference>
<gene>
    <name evidence="9" type="ORF">PAPOLLO_LOCUS25789</name>
</gene>
<dbReference type="OrthoDB" id="3945418at2759"/>
<evidence type="ECO:0000256" key="7">
    <source>
        <dbReference type="ARBA" id="ARBA00023033"/>
    </source>
</evidence>
<proteinExistence type="inferred from homology"/>
<evidence type="ECO:0000313" key="9">
    <source>
        <dbReference type="EMBL" id="CAG5053931.1"/>
    </source>
</evidence>
<dbReference type="InterPro" id="IPR050479">
    <property type="entry name" value="CYP11_CYP27_families"/>
</dbReference>
<dbReference type="GO" id="GO:0016705">
    <property type="term" value="F:oxidoreductase activity, acting on paired donors, with incorporation or reduction of molecular oxygen"/>
    <property type="evidence" value="ECO:0007669"/>
    <property type="project" value="InterPro"/>
</dbReference>
<evidence type="ECO:0000256" key="4">
    <source>
        <dbReference type="ARBA" id="ARBA00022723"/>
    </source>
</evidence>
<dbReference type="PANTHER" id="PTHR24279:SF120">
    <property type="entry name" value="CYTOCHROME P450"/>
    <property type="match status" value="1"/>
</dbReference>
<evidence type="ECO:0000256" key="8">
    <source>
        <dbReference type="RuleBase" id="RU000461"/>
    </source>
</evidence>
<dbReference type="InterPro" id="IPR017972">
    <property type="entry name" value="Cyt_P450_CS"/>
</dbReference>
<dbReference type="FunFam" id="1.10.630.10:FF:000006">
    <property type="entry name" value="Cytochrome P450 302a1, mitochondrial"/>
    <property type="match status" value="1"/>
</dbReference>
<keyword evidence="10" id="KW-1185">Reference proteome</keyword>
<dbReference type="GO" id="GO:0005506">
    <property type="term" value="F:iron ion binding"/>
    <property type="evidence" value="ECO:0007669"/>
    <property type="project" value="InterPro"/>
</dbReference>
<keyword evidence="6 8" id="KW-0408">Iron</keyword>
<comment type="cofactor">
    <cofactor evidence="1">
        <name>heme</name>
        <dbReference type="ChEBI" id="CHEBI:30413"/>
    </cofactor>
</comment>
<keyword evidence="7 8" id="KW-0503">Monooxygenase</keyword>
<organism evidence="9 10">
    <name type="scientific">Parnassius apollo</name>
    <name type="common">Apollo butterfly</name>
    <name type="synonym">Papilio apollo</name>
    <dbReference type="NCBI Taxonomy" id="110799"/>
    <lineage>
        <taxon>Eukaryota</taxon>
        <taxon>Metazoa</taxon>
        <taxon>Ecdysozoa</taxon>
        <taxon>Arthropoda</taxon>
        <taxon>Hexapoda</taxon>
        <taxon>Insecta</taxon>
        <taxon>Pterygota</taxon>
        <taxon>Neoptera</taxon>
        <taxon>Endopterygota</taxon>
        <taxon>Lepidoptera</taxon>
        <taxon>Glossata</taxon>
        <taxon>Ditrysia</taxon>
        <taxon>Papilionoidea</taxon>
        <taxon>Papilionidae</taxon>
        <taxon>Parnassiinae</taxon>
        <taxon>Parnassini</taxon>
        <taxon>Parnassius</taxon>
        <taxon>Parnassius</taxon>
    </lineage>
</organism>
<dbReference type="InterPro" id="IPR001128">
    <property type="entry name" value="Cyt_P450"/>
</dbReference>
<keyword evidence="3 8" id="KW-0349">Heme</keyword>
<dbReference type="AlphaFoldDB" id="A0A8S3Y7W8"/>
<comment type="similarity">
    <text evidence="2 8">Belongs to the cytochrome P450 family.</text>
</comment>
<evidence type="ECO:0000256" key="3">
    <source>
        <dbReference type="ARBA" id="ARBA00022617"/>
    </source>
</evidence>